<dbReference type="EMBL" id="JACSPW010000026">
    <property type="protein sequence ID" value="MBD8034887.1"/>
    <property type="molecule type" value="Genomic_DNA"/>
</dbReference>
<dbReference type="Proteomes" id="UP000600565">
    <property type="component" value="Unassembled WGS sequence"/>
</dbReference>
<keyword evidence="2" id="KW-1185">Reference proteome</keyword>
<sequence>MSKLKFSYKIIGVGWAMCELQTANESLTFRASYLSDALNDLLNALLSLNSDMNPEYYVDETNFSWYQEPGLTEWHIKAFDIKSNGENLHFKVNQYVDDTEKGAPETTSAFACNYDEFIYSVVESLERLIQKFGIVGYRAIWVEADFPVVAYLKLKHYAIHKTAFPFVNGENGTLKTMTSMDYEMKLLTTDLKEY</sequence>
<gene>
    <name evidence="1" type="ORF">H9632_17640</name>
</gene>
<organism evidence="1 2">
    <name type="scientific">Solibacillus merdavium</name>
    <dbReference type="NCBI Taxonomy" id="2762218"/>
    <lineage>
        <taxon>Bacteria</taxon>
        <taxon>Bacillati</taxon>
        <taxon>Bacillota</taxon>
        <taxon>Bacilli</taxon>
        <taxon>Bacillales</taxon>
        <taxon>Caryophanaceae</taxon>
        <taxon>Solibacillus</taxon>
    </lineage>
</organism>
<evidence type="ECO:0000313" key="2">
    <source>
        <dbReference type="Proteomes" id="UP000600565"/>
    </source>
</evidence>
<name>A0ABR8XSI8_9BACL</name>
<comment type="caution">
    <text evidence="1">The sequence shown here is derived from an EMBL/GenBank/DDBJ whole genome shotgun (WGS) entry which is preliminary data.</text>
</comment>
<proteinExistence type="predicted"/>
<accession>A0ABR8XSI8</accession>
<evidence type="ECO:0000313" key="1">
    <source>
        <dbReference type="EMBL" id="MBD8034887.1"/>
    </source>
</evidence>
<protein>
    <submittedName>
        <fullName evidence="1">Uncharacterized protein</fullName>
    </submittedName>
</protein>
<reference evidence="1 2" key="1">
    <citation type="submission" date="2020-08" db="EMBL/GenBank/DDBJ databases">
        <title>A Genomic Blueprint of the Chicken Gut Microbiome.</title>
        <authorList>
            <person name="Gilroy R."/>
            <person name="Ravi A."/>
            <person name="Getino M."/>
            <person name="Pursley I."/>
            <person name="Horton D.L."/>
            <person name="Alikhan N.-F."/>
            <person name="Baker D."/>
            <person name="Gharbi K."/>
            <person name="Hall N."/>
            <person name="Watson M."/>
            <person name="Adriaenssens E.M."/>
            <person name="Foster-Nyarko E."/>
            <person name="Jarju S."/>
            <person name="Secka A."/>
            <person name="Antonio M."/>
            <person name="Oren A."/>
            <person name="Chaudhuri R."/>
            <person name="La Ragione R.M."/>
            <person name="Hildebrand F."/>
            <person name="Pallen M.J."/>
        </authorList>
    </citation>
    <scope>NUCLEOTIDE SEQUENCE [LARGE SCALE GENOMIC DNA]</scope>
    <source>
        <strain evidence="1 2">Sa1YVA6</strain>
    </source>
</reference>